<sequence>MFSFKLENRRARLRVFSKTEERRCLKKEKKNYPIVNVICELELCKQICKRRQNKLTRQHGVKEIFRFSNPSENIFGAETTIKIKSKLCVLPRC</sequence>
<dbReference type="AlphaFoldDB" id="A0AAV4UDL7"/>
<gene>
    <name evidence="1" type="ORF">CEXT_212941</name>
</gene>
<evidence type="ECO:0000313" key="2">
    <source>
        <dbReference type="Proteomes" id="UP001054945"/>
    </source>
</evidence>
<proteinExistence type="predicted"/>
<accession>A0AAV4UDL7</accession>
<evidence type="ECO:0000313" key="1">
    <source>
        <dbReference type="EMBL" id="GIY55789.1"/>
    </source>
</evidence>
<keyword evidence="2" id="KW-1185">Reference proteome</keyword>
<protein>
    <submittedName>
        <fullName evidence="1">Uncharacterized protein</fullName>
    </submittedName>
</protein>
<organism evidence="1 2">
    <name type="scientific">Caerostris extrusa</name>
    <name type="common">Bark spider</name>
    <name type="synonym">Caerostris bankana</name>
    <dbReference type="NCBI Taxonomy" id="172846"/>
    <lineage>
        <taxon>Eukaryota</taxon>
        <taxon>Metazoa</taxon>
        <taxon>Ecdysozoa</taxon>
        <taxon>Arthropoda</taxon>
        <taxon>Chelicerata</taxon>
        <taxon>Arachnida</taxon>
        <taxon>Araneae</taxon>
        <taxon>Araneomorphae</taxon>
        <taxon>Entelegynae</taxon>
        <taxon>Araneoidea</taxon>
        <taxon>Araneidae</taxon>
        <taxon>Caerostris</taxon>
    </lineage>
</organism>
<dbReference type="Proteomes" id="UP001054945">
    <property type="component" value="Unassembled WGS sequence"/>
</dbReference>
<comment type="caution">
    <text evidence="1">The sequence shown here is derived from an EMBL/GenBank/DDBJ whole genome shotgun (WGS) entry which is preliminary data.</text>
</comment>
<name>A0AAV4UDL7_CAEEX</name>
<dbReference type="EMBL" id="BPLR01012673">
    <property type="protein sequence ID" value="GIY55789.1"/>
    <property type="molecule type" value="Genomic_DNA"/>
</dbReference>
<reference evidence="1 2" key="1">
    <citation type="submission" date="2021-06" db="EMBL/GenBank/DDBJ databases">
        <title>Caerostris extrusa draft genome.</title>
        <authorList>
            <person name="Kono N."/>
            <person name="Arakawa K."/>
        </authorList>
    </citation>
    <scope>NUCLEOTIDE SEQUENCE [LARGE SCALE GENOMIC DNA]</scope>
</reference>